<reference evidence="1" key="1">
    <citation type="journal article" date="2014" name="Int. J. Syst. Evol. Microbiol.">
        <title>Complete genome sequence of Corynebacterium casei LMG S-19264T (=DSM 44701T), isolated from a smear-ripened cheese.</title>
        <authorList>
            <consortium name="US DOE Joint Genome Institute (JGI-PGF)"/>
            <person name="Walter F."/>
            <person name="Albersmeier A."/>
            <person name="Kalinowski J."/>
            <person name="Ruckert C."/>
        </authorList>
    </citation>
    <scope>NUCLEOTIDE SEQUENCE</scope>
    <source>
        <strain evidence="1">CGMCC 1.15330</strain>
    </source>
</reference>
<organism evidence="1 2">
    <name type="scientific">Sphingomonas metalli</name>
    <dbReference type="NCBI Taxonomy" id="1779358"/>
    <lineage>
        <taxon>Bacteria</taxon>
        <taxon>Pseudomonadati</taxon>
        <taxon>Pseudomonadota</taxon>
        <taxon>Alphaproteobacteria</taxon>
        <taxon>Sphingomonadales</taxon>
        <taxon>Sphingomonadaceae</taxon>
        <taxon>Sphingomonas</taxon>
    </lineage>
</organism>
<dbReference type="Proteomes" id="UP000623067">
    <property type="component" value="Unassembled WGS sequence"/>
</dbReference>
<gene>
    <name evidence="1" type="ORF">GCM10011380_27720</name>
</gene>
<dbReference type="AlphaFoldDB" id="A0A916WX67"/>
<keyword evidence="2" id="KW-1185">Reference proteome</keyword>
<protein>
    <recommendedName>
        <fullName evidence="3">YnbE-like lipoprotein</fullName>
    </recommendedName>
</protein>
<dbReference type="EMBL" id="BMIH01000003">
    <property type="protein sequence ID" value="GGB36775.1"/>
    <property type="molecule type" value="Genomic_DNA"/>
</dbReference>
<comment type="caution">
    <text evidence="1">The sequence shown here is derived from an EMBL/GenBank/DDBJ whole genome shotgun (WGS) entry which is preliminary data.</text>
</comment>
<dbReference type="InterPro" id="IPR025985">
    <property type="entry name" value="YnbE"/>
</dbReference>
<accession>A0A916WX67</accession>
<dbReference type="Pfam" id="PF13617">
    <property type="entry name" value="Lipoprotein_19"/>
    <property type="match status" value="1"/>
</dbReference>
<sequence length="54" mass="5774">MTICSAGLLAGGCVNITAPDKPIEINLNINVTQEVVYRLDSEAKSLIQQNPGIF</sequence>
<name>A0A916WX67_9SPHN</name>
<evidence type="ECO:0000313" key="2">
    <source>
        <dbReference type="Proteomes" id="UP000623067"/>
    </source>
</evidence>
<reference evidence="1" key="2">
    <citation type="submission" date="2020-09" db="EMBL/GenBank/DDBJ databases">
        <authorList>
            <person name="Sun Q."/>
            <person name="Zhou Y."/>
        </authorList>
    </citation>
    <scope>NUCLEOTIDE SEQUENCE</scope>
    <source>
        <strain evidence="1">CGMCC 1.15330</strain>
    </source>
</reference>
<proteinExistence type="predicted"/>
<evidence type="ECO:0000313" key="1">
    <source>
        <dbReference type="EMBL" id="GGB36775.1"/>
    </source>
</evidence>
<evidence type="ECO:0008006" key="3">
    <source>
        <dbReference type="Google" id="ProtNLM"/>
    </source>
</evidence>